<organism evidence="2 3">
    <name type="scientific">Heterodera schachtii</name>
    <name type="common">Sugarbeet cyst nematode worm</name>
    <name type="synonym">Tylenchus schachtii</name>
    <dbReference type="NCBI Taxonomy" id="97005"/>
    <lineage>
        <taxon>Eukaryota</taxon>
        <taxon>Metazoa</taxon>
        <taxon>Ecdysozoa</taxon>
        <taxon>Nematoda</taxon>
        <taxon>Chromadorea</taxon>
        <taxon>Rhabditida</taxon>
        <taxon>Tylenchina</taxon>
        <taxon>Tylenchomorpha</taxon>
        <taxon>Tylenchoidea</taxon>
        <taxon>Heteroderidae</taxon>
        <taxon>Heteroderinae</taxon>
        <taxon>Heterodera</taxon>
    </lineage>
</organism>
<evidence type="ECO:0000313" key="2">
    <source>
        <dbReference type="EMBL" id="KAL3097524.1"/>
    </source>
</evidence>
<dbReference type="Gene3D" id="1.20.58.1520">
    <property type="match status" value="1"/>
</dbReference>
<accession>A0ABD2K4I7</accession>
<evidence type="ECO:0000313" key="3">
    <source>
        <dbReference type="Proteomes" id="UP001620645"/>
    </source>
</evidence>
<protein>
    <recommendedName>
        <fullName evidence="4">Protein regulator of cytokinesis 1</fullName>
    </recommendedName>
</protein>
<name>A0ABD2K4I7_HETSC</name>
<dbReference type="AlphaFoldDB" id="A0ABD2K4I7"/>
<evidence type="ECO:0008006" key="4">
    <source>
        <dbReference type="Google" id="ProtNLM"/>
    </source>
</evidence>
<keyword evidence="3" id="KW-1185">Reference proteome</keyword>
<dbReference type="Pfam" id="PF03999">
    <property type="entry name" value="MAP65_ASE1"/>
    <property type="match status" value="1"/>
</dbReference>
<comment type="caution">
    <text evidence="2">The sequence shown here is derived from an EMBL/GenBank/DDBJ whole genome shotgun (WGS) entry which is preliminary data.</text>
</comment>
<feature type="region of interest" description="Disordered" evidence="1">
    <location>
        <begin position="1"/>
        <end position="29"/>
    </location>
</feature>
<sequence>MSPTKNKSINSQSTIFLSPSESNSSNTQKNLDKSIENVIISVRNEFGYLNQLWDTVHMDLPTRECRVEQACEFMTNLLQDIRKSEEKMVRDIVSDLEIRRKAVTILRDFLGLPSFDESLLPPKSIALLKVLDSEKNRLEAKREEIVGSQARLTGKYKALCDRVGTTARQIEGVHDRIMSEDELDKLKGEVHALQTFVNKRLEKALQLQAESKRIFETIRPSINSFNEDDLHFLRVDLYSQSIVLSSDFLKKMEKFNERLKDHHDLWAEQVVFRYDELLVKLDELSAKCFQPSMEFPAKPNLKNLSEKELQKLEEEVRIRQQMYERAKPVFDKLNEWMASWKQKLDTERRVCRASFYKNRAGSLNTKLKQRKIVEQKVPKLLNELCELCNDYVKNFQLNDIIVEGLRADKYAESVMQSYHQDREVQKAQKQFSTPLKPSTPNRPATSSASRRNVFVTTNSCGRTAPRALNPIGGKQQTPTPSRKDGETKRATRKRSFSCSQLSAIYPLAQMMEPRTSSPKPEENF</sequence>
<reference evidence="2 3" key="1">
    <citation type="submission" date="2024-10" db="EMBL/GenBank/DDBJ databases">
        <authorList>
            <person name="Kim D."/>
        </authorList>
    </citation>
    <scope>NUCLEOTIDE SEQUENCE [LARGE SCALE GENOMIC DNA]</scope>
    <source>
        <strain evidence="2">Taebaek</strain>
    </source>
</reference>
<proteinExistence type="predicted"/>
<dbReference type="Proteomes" id="UP001620645">
    <property type="component" value="Unassembled WGS sequence"/>
</dbReference>
<gene>
    <name evidence="2" type="ORF">niasHS_003972</name>
</gene>
<evidence type="ECO:0000256" key="1">
    <source>
        <dbReference type="SAM" id="MobiDB-lite"/>
    </source>
</evidence>
<feature type="compositionally biased region" description="Polar residues" evidence="1">
    <location>
        <begin position="427"/>
        <end position="461"/>
    </location>
</feature>
<feature type="region of interest" description="Disordered" evidence="1">
    <location>
        <begin position="421"/>
        <end position="524"/>
    </location>
</feature>
<dbReference type="EMBL" id="JBICCN010000054">
    <property type="protein sequence ID" value="KAL3097524.1"/>
    <property type="molecule type" value="Genomic_DNA"/>
</dbReference>